<reference evidence="3" key="1">
    <citation type="submission" date="2025-08" db="UniProtKB">
        <authorList>
            <consortium name="RefSeq"/>
        </authorList>
    </citation>
    <scope>IDENTIFICATION</scope>
    <source>
        <tissue evidence="3">Whole larvae</tissue>
    </source>
</reference>
<evidence type="ECO:0000313" key="3">
    <source>
        <dbReference type="RefSeq" id="XP_052749327.1"/>
    </source>
</evidence>
<evidence type="ECO:0000313" key="2">
    <source>
        <dbReference type="Proteomes" id="UP001652740"/>
    </source>
</evidence>
<keyword evidence="1" id="KW-0732">Signal</keyword>
<sequence>MFFLFYILVILIINLQEIHSFALRENKFNRNVNSGKSQENFQDVRESNERNMLSTKPFFQIIQNMTNTKISNLKYNIFDKMLSDEMLSIKRQFQEKDLSYIPVQIITNVSVQTPTLEIKQKWTAVDYEYTTTNYIRDVKNITKQIINAAVKEEDNAKTANKNVVDEKLTKKALGLRSLHHITAIPAHVSHLITSNKSCTSMKTNPFAICSHKHTAISEKCTHTSGTTKRPQCTQTLSSLPTFSSMYVPYQTYFIGLPINTPNKHSDYYNDERDDYELKIKEKHKTKPYNDADLYYEETEDTVPLKVIDNNKYYNYDYFNNKAVTLKPFKIDVSKNIINNVDYDDNAVKIDTINKDTINLNMDNLNQDKLVNDIVNDLRKFYSDIVIKDCYCSSESKIYRVSVMCILLRSFLSLLRGLYMLKVLHQ</sequence>
<accession>A0ABM3MDN9</accession>
<proteinExistence type="predicted"/>
<dbReference type="GeneID" id="116413289"/>
<evidence type="ECO:0000256" key="1">
    <source>
        <dbReference type="SAM" id="SignalP"/>
    </source>
</evidence>
<organism evidence="2 3">
    <name type="scientific">Galleria mellonella</name>
    <name type="common">Greater wax moth</name>
    <dbReference type="NCBI Taxonomy" id="7137"/>
    <lineage>
        <taxon>Eukaryota</taxon>
        <taxon>Metazoa</taxon>
        <taxon>Ecdysozoa</taxon>
        <taxon>Arthropoda</taxon>
        <taxon>Hexapoda</taxon>
        <taxon>Insecta</taxon>
        <taxon>Pterygota</taxon>
        <taxon>Neoptera</taxon>
        <taxon>Endopterygota</taxon>
        <taxon>Lepidoptera</taxon>
        <taxon>Glossata</taxon>
        <taxon>Ditrysia</taxon>
        <taxon>Pyraloidea</taxon>
        <taxon>Pyralidae</taxon>
        <taxon>Galleriinae</taxon>
        <taxon>Galleria</taxon>
    </lineage>
</organism>
<dbReference type="Proteomes" id="UP001652740">
    <property type="component" value="Unplaced"/>
</dbReference>
<gene>
    <name evidence="3" type="primary">LOC116413289</name>
</gene>
<dbReference type="RefSeq" id="XP_052749327.1">
    <property type="nucleotide sequence ID" value="XM_052893367.1"/>
</dbReference>
<keyword evidence="2" id="KW-1185">Reference proteome</keyword>
<feature type="signal peptide" evidence="1">
    <location>
        <begin position="1"/>
        <end position="20"/>
    </location>
</feature>
<feature type="chain" id="PRO_5046293040" evidence="1">
    <location>
        <begin position="21"/>
        <end position="425"/>
    </location>
</feature>
<name>A0ABM3MDN9_GALME</name>
<protein>
    <submittedName>
        <fullName evidence="3">Uncharacterized protein LOC116413289</fullName>
    </submittedName>
</protein>